<comment type="caution">
    <text evidence="1">The sequence shown here is derived from an EMBL/GenBank/DDBJ whole genome shotgun (WGS) entry which is preliminary data.</text>
</comment>
<evidence type="ECO:0000313" key="2">
    <source>
        <dbReference type="Proteomes" id="UP000481861"/>
    </source>
</evidence>
<gene>
    <name evidence="1" type="ORF">BDV95DRAFT_604544</name>
</gene>
<dbReference type="Proteomes" id="UP000481861">
    <property type="component" value="Unassembled WGS sequence"/>
</dbReference>
<accession>A0A7C8MCL2</accession>
<protein>
    <submittedName>
        <fullName evidence="1">Uncharacterized protein</fullName>
    </submittedName>
</protein>
<name>A0A7C8MCL2_9PLEO</name>
<evidence type="ECO:0000313" key="1">
    <source>
        <dbReference type="EMBL" id="KAF2874359.1"/>
    </source>
</evidence>
<dbReference type="EMBL" id="JAADJZ010000006">
    <property type="protein sequence ID" value="KAF2874359.1"/>
    <property type="molecule type" value="Genomic_DNA"/>
</dbReference>
<reference evidence="1 2" key="1">
    <citation type="submission" date="2020-01" db="EMBL/GenBank/DDBJ databases">
        <authorList>
            <consortium name="DOE Joint Genome Institute"/>
            <person name="Haridas S."/>
            <person name="Albert R."/>
            <person name="Binder M."/>
            <person name="Bloem J."/>
            <person name="Labutti K."/>
            <person name="Salamov A."/>
            <person name="Andreopoulos B."/>
            <person name="Baker S.E."/>
            <person name="Barry K."/>
            <person name="Bills G."/>
            <person name="Bluhm B.H."/>
            <person name="Cannon C."/>
            <person name="Castanera R."/>
            <person name="Culley D.E."/>
            <person name="Daum C."/>
            <person name="Ezra D."/>
            <person name="Gonzalez J.B."/>
            <person name="Henrissat B."/>
            <person name="Kuo A."/>
            <person name="Liang C."/>
            <person name="Lipzen A."/>
            <person name="Lutzoni F."/>
            <person name="Magnuson J."/>
            <person name="Mondo S."/>
            <person name="Nolan M."/>
            <person name="Ohm R."/>
            <person name="Pangilinan J."/>
            <person name="Park H.-J.H."/>
            <person name="Ramirez L."/>
            <person name="Alfaro M."/>
            <person name="Sun H."/>
            <person name="Tritt A."/>
            <person name="Yoshinaga Y."/>
            <person name="Zwiers L.-H.L."/>
            <person name="Turgeon B.G."/>
            <person name="Goodwin S.B."/>
            <person name="Spatafora J.W."/>
            <person name="Crous P.W."/>
            <person name="Grigoriev I.V."/>
        </authorList>
    </citation>
    <scope>NUCLEOTIDE SEQUENCE [LARGE SCALE GENOMIC DNA]</scope>
    <source>
        <strain evidence="1 2">CBS 611.86</strain>
    </source>
</reference>
<keyword evidence="2" id="KW-1185">Reference proteome</keyword>
<proteinExistence type="predicted"/>
<dbReference type="OrthoDB" id="3795350at2759"/>
<organism evidence="1 2">
    <name type="scientific">Massariosphaeria phaeospora</name>
    <dbReference type="NCBI Taxonomy" id="100035"/>
    <lineage>
        <taxon>Eukaryota</taxon>
        <taxon>Fungi</taxon>
        <taxon>Dikarya</taxon>
        <taxon>Ascomycota</taxon>
        <taxon>Pezizomycotina</taxon>
        <taxon>Dothideomycetes</taxon>
        <taxon>Pleosporomycetidae</taxon>
        <taxon>Pleosporales</taxon>
        <taxon>Pleosporales incertae sedis</taxon>
        <taxon>Massariosphaeria</taxon>
    </lineage>
</organism>
<dbReference type="AlphaFoldDB" id="A0A7C8MCL2"/>
<sequence>MASTSPTSHNIKTPFPAHRIQDFHKFAVSNVILYKLHDKVTHLEATLHNAEFDELLITDLRILQVLETDLPTHFDRDDIFRSNPRLLQILEQPAEVNAYRMFRLIPMNPIKADHASKPRVGLVVEARHPYLDFLELRQERYPKGPPTRKEVDTIAESLGRPPENVRRELTEHWDLENSTMAETGRSVRKMVLGEDPYYAQ</sequence>